<dbReference type="EC" id="6.3.5.1" evidence="8"/>
<proteinExistence type="inferred from homology"/>
<dbReference type="GO" id="GO:0005524">
    <property type="term" value="F:ATP binding"/>
    <property type="evidence" value="ECO:0007669"/>
    <property type="project" value="UniProtKB-UniRule"/>
</dbReference>
<feature type="domain" description="CN hydrolase" evidence="10">
    <location>
        <begin position="3"/>
        <end position="271"/>
    </location>
</feature>
<gene>
    <name evidence="8" type="primary">nadE</name>
    <name evidence="11" type="ORF">GIS02_04390</name>
</gene>
<feature type="active site" description="Nucleophile; for glutaminase activity" evidence="8">
    <location>
        <position position="154"/>
    </location>
</feature>
<comment type="caution">
    <text evidence="8">Lacks conserved residue(s) required for the propagation of feature annotation.</text>
</comment>
<dbReference type="HAMAP" id="MF_02090">
    <property type="entry name" value="NadE_glutamine_dep"/>
    <property type="match status" value="1"/>
</dbReference>
<dbReference type="InterPro" id="IPR022310">
    <property type="entry name" value="NAD/GMP_synthase"/>
</dbReference>
<evidence type="ECO:0000256" key="9">
    <source>
        <dbReference type="RuleBase" id="RU003811"/>
    </source>
</evidence>
<evidence type="ECO:0000256" key="3">
    <source>
        <dbReference type="ARBA" id="ARBA00007145"/>
    </source>
</evidence>
<reference evidence="11" key="1">
    <citation type="journal article" date="2020" name="MBio">
        <title>'Candidatus Ethanoperedens,' a Thermophilic Genus of Archaea Mediating the Anaerobic Oxidation of Ethane.</title>
        <authorList>
            <person name="Hahn C.J."/>
            <person name="Laso-Perez R."/>
            <person name="Vulcano F."/>
            <person name="Vaziourakis K.M."/>
            <person name="Stokke R."/>
            <person name="Steen I.H."/>
            <person name="Teske A."/>
            <person name="Boetius A."/>
            <person name="Liebeke M."/>
            <person name="Amann R."/>
            <person name="Knittel K."/>
            <person name="Wegener G."/>
        </authorList>
    </citation>
    <scope>NUCLEOTIDE SEQUENCE</scope>
    <source>
        <strain evidence="11">GoM-Arc1-LC-WB58</strain>
    </source>
</reference>
<dbReference type="GO" id="GO:0003952">
    <property type="term" value="F:NAD+ synthase (glutamine-hydrolyzing) activity"/>
    <property type="evidence" value="ECO:0007669"/>
    <property type="project" value="UniProtKB-EC"/>
</dbReference>
<dbReference type="GO" id="GO:0008795">
    <property type="term" value="F:NAD+ synthase activity"/>
    <property type="evidence" value="ECO:0007669"/>
    <property type="project" value="UniProtKB-UniRule"/>
</dbReference>
<comment type="similarity">
    <text evidence="3 8">In the C-terminal section; belongs to the NAD synthetase family.</text>
</comment>
<organism evidence="11 12">
    <name type="scientific">Candidatus Ethanoperedens thermophilum</name>
    <dbReference type="NCBI Taxonomy" id="2766897"/>
    <lineage>
        <taxon>Archaea</taxon>
        <taxon>Methanobacteriati</taxon>
        <taxon>Methanobacteriota</taxon>
        <taxon>Stenosarchaea group</taxon>
        <taxon>Methanomicrobia</taxon>
        <taxon>Methanosarcinales</taxon>
        <taxon>Methanosarcinales incertae sedis</taxon>
        <taxon>GOM Arc I cluster</taxon>
        <taxon>Candidatus Ethanoperedens</taxon>
    </lineage>
</organism>
<dbReference type="GO" id="GO:0009435">
    <property type="term" value="P:NAD+ biosynthetic process"/>
    <property type="evidence" value="ECO:0007669"/>
    <property type="project" value="UniProtKB-UniRule"/>
</dbReference>
<comment type="function">
    <text evidence="8">Catalyzes the ATP-dependent amidation of deamido-NAD to form NAD. Uses L-glutamine as a nitrogen source.</text>
</comment>
<dbReference type="InterPro" id="IPR014729">
    <property type="entry name" value="Rossmann-like_a/b/a_fold"/>
</dbReference>
<feature type="binding site" evidence="8">
    <location>
        <position position="186"/>
    </location>
    <ligand>
        <name>L-glutamine</name>
        <dbReference type="ChEBI" id="CHEBI:58359"/>
    </ligand>
</feature>
<dbReference type="NCBIfam" id="NF010588">
    <property type="entry name" value="PRK13981.1"/>
    <property type="match status" value="1"/>
</dbReference>
<dbReference type="UniPathway" id="UPA00253">
    <property type="reaction ID" value="UER00334"/>
</dbReference>
<feature type="active site" description="For glutaminase activity" evidence="8">
    <location>
        <position position="118"/>
    </location>
</feature>
<dbReference type="GO" id="GO:0004359">
    <property type="term" value="F:glutaminase activity"/>
    <property type="evidence" value="ECO:0007669"/>
    <property type="project" value="InterPro"/>
</dbReference>
<dbReference type="FunFam" id="3.40.50.620:FF:000106">
    <property type="entry name" value="Glutamine-dependent NAD(+) synthetase"/>
    <property type="match status" value="1"/>
</dbReference>
<evidence type="ECO:0000313" key="11">
    <source>
        <dbReference type="EMBL" id="NMG83427.1"/>
    </source>
</evidence>
<dbReference type="NCBIfam" id="TIGR00552">
    <property type="entry name" value="nadE"/>
    <property type="match status" value="1"/>
</dbReference>
<feature type="binding site" evidence="8">
    <location>
        <position position="124"/>
    </location>
    <ligand>
        <name>L-glutamine</name>
        <dbReference type="ChEBI" id="CHEBI:58359"/>
    </ligand>
</feature>
<comment type="similarity">
    <text evidence="2 9">Belongs to the NAD synthetase family.</text>
</comment>
<evidence type="ECO:0000259" key="10">
    <source>
        <dbReference type="PROSITE" id="PS50263"/>
    </source>
</evidence>
<dbReference type="InterPro" id="IPR036526">
    <property type="entry name" value="C-N_Hydrolase_sf"/>
</dbReference>
<dbReference type="GO" id="GO:0005737">
    <property type="term" value="C:cytoplasm"/>
    <property type="evidence" value="ECO:0007669"/>
    <property type="project" value="InterPro"/>
</dbReference>
<dbReference type="Gene3D" id="3.40.50.620">
    <property type="entry name" value="HUPs"/>
    <property type="match status" value="1"/>
</dbReference>
<evidence type="ECO:0000256" key="4">
    <source>
        <dbReference type="ARBA" id="ARBA00022598"/>
    </source>
</evidence>
<name>A0A848DAW7_9EURY</name>
<evidence type="ECO:0000313" key="12">
    <source>
        <dbReference type="Proteomes" id="UP000606580"/>
    </source>
</evidence>
<comment type="caution">
    <text evidence="11">The sequence shown here is derived from an EMBL/GenBank/DDBJ whole genome shotgun (WGS) entry which is preliminary data.</text>
</comment>
<dbReference type="Pfam" id="PF02540">
    <property type="entry name" value="NAD_synthase"/>
    <property type="match status" value="1"/>
</dbReference>
<evidence type="ECO:0000256" key="1">
    <source>
        <dbReference type="ARBA" id="ARBA00005188"/>
    </source>
</evidence>
<dbReference type="AlphaFoldDB" id="A0A848DAW7"/>
<feature type="binding site" evidence="8">
    <location>
        <position position="180"/>
    </location>
    <ligand>
        <name>L-glutamine</name>
        <dbReference type="ChEBI" id="CHEBI:58359"/>
    </ligand>
</feature>
<dbReference type="InterPro" id="IPR014445">
    <property type="entry name" value="Gln-dep_NAD_synthase"/>
</dbReference>
<dbReference type="SUPFAM" id="SSF56317">
    <property type="entry name" value="Carbon-nitrogen hydrolase"/>
    <property type="match status" value="1"/>
</dbReference>
<comment type="pathway">
    <text evidence="1 8">Cofactor biosynthesis; NAD(+) biosynthesis; NAD(+) from deamido-NAD(+) (L-Gln route): step 1/1.</text>
</comment>
<feature type="active site" description="Proton acceptor; for glutaminase activity" evidence="8">
    <location>
        <position position="43"/>
    </location>
</feature>
<feature type="binding site" evidence="8">
    <location>
        <position position="370"/>
    </location>
    <ligand>
        <name>deamido-NAD(+)</name>
        <dbReference type="ChEBI" id="CHEBI:58437"/>
        <note>ligand shared between two neighboring subunits</note>
    </ligand>
</feature>
<evidence type="ECO:0000256" key="7">
    <source>
        <dbReference type="ARBA" id="ARBA00023027"/>
    </source>
</evidence>
<dbReference type="InterPro" id="IPR003694">
    <property type="entry name" value="NAD_synthase"/>
</dbReference>
<dbReference type="PIRSF" id="PIRSF006630">
    <property type="entry name" value="NADS_GAT"/>
    <property type="match status" value="1"/>
</dbReference>
<accession>A0A848DAW7</accession>
<feature type="binding site" evidence="8">
    <location>
        <position position="511"/>
    </location>
    <ligand>
        <name>deamido-NAD(+)</name>
        <dbReference type="ChEBI" id="CHEBI:58437"/>
        <note>ligand shared between two neighboring subunits</note>
    </ligand>
</feature>
<evidence type="ECO:0000256" key="5">
    <source>
        <dbReference type="ARBA" id="ARBA00022741"/>
    </source>
</evidence>
<dbReference type="PROSITE" id="PS50263">
    <property type="entry name" value="CN_HYDROLASE"/>
    <property type="match status" value="1"/>
</dbReference>
<dbReference type="Proteomes" id="UP000606580">
    <property type="component" value="Unassembled WGS sequence"/>
</dbReference>
<comment type="catalytic activity">
    <reaction evidence="8">
        <text>deamido-NAD(+) + L-glutamine + ATP + H2O = L-glutamate + AMP + diphosphate + NAD(+) + H(+)</text>
        <dbReference type="Rhea" id="RHEA:24384"/>
        <dbReference type="ChEBI" id="CHEBI:15377"/>
        <dbReference type="ChEBI" id="CHEBI:15378"/>
        <dbReference type="ChEBI" id="CHEBI:29985"/>
        <dbReference type="ChEBI" id="CHEBI:30616"/>
        <dbReference type="ChEBI" id="CHEBI:33019"/>
        <dbReference type="ChEBI" id="CHEBI:57540"/>
        <dbReference type="ChEBI" id="CHEBI:58359"/>
        <dbReference type="ChEBI" id="CHEBI:58437"/>
        <dbReference type="ChEBI" id="CHEBI:456215"/>
        <dbReference type="EC" id="6.3.5.1"/>
    </reaction>
</comment>
<dbReference type="Pfam" id="PF00795">
    <property type="entry name" value="CN_hydrolase"/>
    <property type="match status" value="1"/>
</dbReference>
<evidence type="ECO:0000256" key="8">
    <source>
        <dbReference type="HAMAP-Rule" id="MF_02090"/>
    </source>
</evidence>
<dbReference type="PANTHER" id="PTHR23090">
    <property type="entry name" value="NH 3 /GLUTAMINE-DEPENDENT NAD + SYNTHETASE"/>
    <property type="match status" value="1"/>
</dbReference>
<keyword evidence="4 8" id="KW-0436">Ligase</keyword>
<dbReference type="CDD" id="cd00553">
    <property type="entry name" value="NAD_synthase"/>
    <property type="match status" value="1"/>
</dbReference>
<dbReference type="CDD" id="cd07570">
    <property type="entry name" value="GAT_Gln-NAD-synth"/>
    <property type="match status" value="1"/>
</dbReference>
<dbReference type="EMBL" id="WNEG01000082">
    <property type="protein sequence ID" value="NMG83427.1"/>
    <property type="molecule type" value="Genomic_DNA"/>
</dbReference>
<dbReference type="SUPFAM" id="SSF52402">
    <property type="entry name" value="Adenine nucleotide alpha hydrolases-like"/>
    <property type="match status" value="1"/>
</dbReference>
<evidence type="ECO:0000256" key="2">
    <source>
        <dbReference type="ARBA" id="ARBA00005859"/>
    </source>
</evidence>
<protein>
    <recommendedName>
        <fullName evidence="8">Glutamine-dependent NAD(+) synthetase</fullName>
        <ecNumber evidence="8">6.3.5.1</ecNumber>
    </recommendedName>
    <alternativeName>
        <fullName evidence="8">NAD(+) synthase [glutamine-hydrolyzing]</fullName>
    </alternativeName>
</protein>
<feature type="binding site" evidence="8">
    <location>
        <begin position="287"/>
        <end position="294"/>
    </location>
    <ligand>
        <name>ATP</name>
        <dbReference type="ChEBI" id="CHEBI:30616"/>
    </ligand>
</feature>
<keyword evidence="7 8" id="KW-0520">NAD</keyword>
<dbReference type="PANTHER" id="PTHR23090:SF9">
    <property type="entry name" value="GLUTAMINE-DEPENDENT NAD(+) SYNTHETASE"/>
    <property type="match status" value="1"/>
</dbReference>
<sequence>MNLTIAIAQINSTVGDLDENTRKICNFIATAKRGGADIVVFPELAITGYHPKDLLTKQGFIEKNICCLEQVRKISGGICVITGFVDSVASSDCSFGNVKLYNAAAIIYNGEISEICHKTHLPNYDIFDEKRYFTRAEKPCVFRFKGVTIGVNICEDVWFEDVCMLQRSKGAEVIVNLSASPFNVGKMKQRVNILSQRAIENSVYLVYVNLVGGQDDLVFDGGSCVINTKGEVEFEAPCFVEKLFLHTLGNKKPLLQSLSKVEEIYYALLLALKDYVVKNGFMKVILGLSGGIDSSLTAVLCADALGAENVIGVSMPSHITSRESKKDAYMLAKNLGIVYKEIPIERIFKTYLQALETEFARTIENVAEENIQARIRGNLLMALSNKFGYLVVTTGNKSELAVGYSTLYGDMAGGLALISDVPKTWVYRLAEYINQRAGCARIPSRIILKEPSAELREGQKDTDSLPPYPLLDEILKAYIEENKSVKEITSKGYDKKLVQDIIWRVDHNEYKRKQSPPGIKVTTKAFGTGRRMPITNRYRDL</sequence>
<dbReference type="InterPro" id="IPR003010">
    <property type="entry name" value="C-N_Hydrolase"/>
</dbReference>
<keyword evidence="6 8" id="KW-0067">ATP-binding</keyword>
<feature type="binding site" evidence="8">
    <location>
        <position position="399"/>
    </location>
    <ligand>
        <name>deamido-NAD(+)</name>
        <dbReference type="ChEBI" id="CHEBI:58437"/>
        <note>ligand shared between two neighboring subunits</note>
    </ligand>
</feature>
<keyword evidence="5 8" id="KW-0547">Nucleotide-binding</keyword>
<feature type="binding site" evidence="8">
    <location>
        <position position="394"/>
    </location>
    <ligand>
        <name>ATP</name>
        <dbReference type="ChEBI" id="CHEBI:30616"/>
    </ligand>
</feature>
<evidence type="ECO:0000256" key="6">
    <source>
        <dbReference type="ARBA" id="ARBA00022840"/>
    </source>
</evidence>
<dbReference type="Gene3D" id="3.60.110.10">
    <property type="entry name" value="Carbon-nitrogen hydrolase"/>
    <property type="match status" value="1"/>
</dbReference>